<accession>A0A8S4ADY7</accession>
<evidence type="ECO:0000256" key="1">
    <source>
        <dbReference type="SAM" id="MobiDB-lite"/>
    </source>
</evidence>
<feature type="region of interest" description="Disordered" evidence="1">
    <location>
        <begin position="1"/>
        <end position="21"/>
    </location>
</feature>
<evidence type="ECO:0000313" key="2">
    <source>
        <dbReference type="EMBL" id="CAG5136241.1"/>
    </source>
</evidence>
<organism evidence="2 3">
    <name type="scientific">Candidula unifasciata</name>
    <dbReference type="NCBI Taxonomy" id="100452"/>
    <lineage>
        <taxon>Eukaryota</taxon>
        <taxon>Metazoa</taxon>
        <taxon>Spiralia</taxon>
        <taxon>Lophotrochozoa</taxon>
        <taxon>Mollusca</taxon>
        <taxon>Gastropoda</taxon>
        <taxon>Heterobranchia</taxon>
        <taxon>Euthyneura</taxon>
        <taxon>Panpulmonata</taxon>
        <taxon>Eupulmonata</taxon>
        <taxon>Stylommatophora</taxon>
        <taxon>Helicina</taxon>
        <taxon>Helicoidea</taxon>
        <taxon>Geomitridae</taxon>
        <taxon>Candidula</taxon>
    </lineage>
</organism>
<evidence type="ECO:0000313" key="3">
    <source>
        <dbReference type="Proteomes" id="UP000678393"/>
    </source>
</evidence>
<reference evidence="2" key="1">
    <citation type="submission" date="2021-04" db="EMBL/GenBank/DDBJ databases">
        <authorList>
            <consortium name="Molecular Ecology Group"/>
        </authorList>
    </citation>
    <scope>NUCLEOTIDE SEQUENCE</scope>
</reference>
<dbReference type="Proteomes" id="UP000678393">
    <property type="component" value="Unassembled WGS sequence"/>
</dbReference>
<keyword evidence="3" id="KW-1185">Reference proteome</keyword>
<feature type="non-terminal residue" evidence="2">
    <location>
        <position position="237"/>
    </location>
</feature>
<proteinExistence type="predicted"/>
<gene>
    <name evidence="2" type="ORF">CUNI_LOCUS21799</name>
</gene>
<name>A0A8S4ADY7_9EUPU</name>
<dbReference type="AlphaFoldDB" id="A0A8S4ADY7"/>
<feature type="region of interest" description="Disordered" evidence="1">
    <location>
        <begin position="213"/>
        <end position="237"/>
    </location>
</feature>
<protein>
    <submittedName>
        <fullName evidence="2">Uncharacterized protein</fullName>
    </submittedName>
</protein>
<dbReference type="EMBL" id="CAJHNH020008509">
    <property type="protein sequence ID" value="CAG5136241.1"/>
    <property type="molecule type" value="Genomic_DNA"/>
</dbReference>
<comment type="caution">
    <text evidence="2">The sequence shown here is derived from an EMBL/GenBank/DDBJ whole genome shotgun (WGS) entry which is preliminary data.</text>
</comment>
<sequence>MDLKPFMTQVPHSAGSLTHSYHSASNHLTPLPSLMSPSEAHTAPVFGVHASSSQSSSHIHQYSSDQTAAIPRNVPIFPYTMANRMRLQLKIPGSPSSLSSPGSQHLDLPANLPESGSVQMTTINVNPNCRYGKVSIPLGMSQLSASSSSLSAPMSQETFNQLWQFLKEPGDYTQIVGRNEFSFAEDEESTTLQVDRYQIRHDVDFLNQILTTSSTSGMSPDSQTNIIGSTASSPYDD</sequence>